<keyword evidence="5" id="KW-0326">Glycosidase</keyword>
<dbReference type="GO" id="GO:0016747">
    <property type="term" value="F:acyltransferase activity, transferring groups other than amino-acyl groups"/>
    <property type="evidence" value="ECO:0007669"/>
    <property type="project" value="InterPro"/>
</dbReference>
<dbReference type="Proteomes" id="UP001201262">
    <property type="component" value="Unassembled WGS sequence"/>
</dbReference>
<dbReference type="Pfam" id="PF00583">
    <property type="entry name" value="Acetyltransf_1"/>
    <property type="match status" value="1"/>
</dbReference>
<dbReference type="SUPFAM" id="SSF55729">
    <property type="entry name" value="Acyl-CoA N-acyltransferases (Nat)"/>
    <property type="match status" value="1"/>
</dbReference>
<dbReference type="GeneID" id="70246730"/>
<name>A0AAD4Q075_9EURO</name>
<keyword evidence="2 7" id="KW-0378">Hydrolase</keyword>
<protein>
    <submittedName>
        <fullName evidence="7">Glycoside hydrolase superfamily</fullName>
    </submittedName>
</protein>
<evidence type="ECO:0000256" key="2">
    <source>
        <dbReference type="ARBA" id="ARBA00022801"/>
    </source>
</evidence>
<dbReference type="InterPro" id="IPR050226">
    <property type="entry name" value="NagZ_Beta-hexosaminidase"/>
</dbReference>
<dbReference type="RefSeq" id="XP_046071677.1">
    <property type="nucleotide sequence ID" value="XM_046216443.1"/>
</dbReference>
<evidence type="ECO:0000256" key="5">
    <source>
        <dbReference type="ARBA" id="ARBA00023295"/>
    </source>
</evidence>
<proteinExistence type="inferred from homology"/>
<reference evidence="7" key="1">
    <citation type="submission" date="2021-12" db="EMBL/GenBank/DDBJ databases">
        <title>Convergent genome expansion in fungi linked to evolution of root-endophyte symbiosis.</title>
        <authorList>
            <consortium name="DOE Joint Genome Institute"/>
            <person name="Ke Y.-H."/>
            <person name="Bonito G."/>
            <person name="Liao H.-L."/>
            <person name="Looney B."/>
            <person name="Rojas-Flechas A."/>
            <person name="Nash J."/>
            <person name="Hameed K."/>
            <person name="Schadt C."/>
            <person name="Martin F."/>
            <person name="Crous P.W."/>
            <person name="Miettinen O."/>
            <person name="Magnuson J.K."/>
            <person name="Labbe J."/>
            <person name="Jacobson D."/>
            <person name="Doktycz M.J."/>
            <person name="Veneault-Fourrey C."/>
            <person name="Kuo A."/>
            <person name="Mondo S."/>
            <person name="Calhoun S."/>
            <person name="Riley R."/>
            <person name="Ohm R."/>
            <person name="LaButti K."/>
            <person name="Andreopoulos B."/>
            <person name="Pangilinan J."/>
            <person name="Nolan M."/>
            <person name="Tritt A."/>
            <person name="Clum A."/>
            <person name="Lipzen A."/>
            <person name="Daum C."/>
            <person name="Barry K."/>
            <person name="Grigoriev I.V."/>
            <person name="Vilgalys R."/>
        </authorList>
    </citation>
    <scope>NUCLEOTIDE SEQUENCE</scope>
    <source>
        <strain evidence="7">PMI_201</strain>
    </source>
</reference>
<dbReference type="PROSITE" id="PS51186">
    <property type="entry name" value="GNAT"/>
    <property type="match status" value="1"/>
</dbReference>
<dbReference type="EMBL" id="JAJTJA010000007">
    <property type="protein sequence ID" value="KAH8696741.1"/>
    <property type="molecule type" value="Genomic_DNA"/>
</dbReference>
<dbReference type="Gene3D" id="3.20.20.300">
    <property type="entry name" value="Glycoside hydrolase, family 3, N-terminal domain"/>
    <property type="match status" value="1"/>
</dbReference>
<feature type="domain" description="N-acetyltransferase" evidence="6">
    <location>
        <begin position="599"/>
        <end position="808"/>
    </location>
</feature>
<dbReference type="SUPFAM" id="SSF51445">
    <property type="entry name" value="(Trans)glycosidases"/>
    <property type="match status" value="1"/>
</dbReference>
<dbReference type="Gene3D" id="3.40.50.1700">
    <property type="entry name" value="Glycoside hydrolase family 3 C-terminal domain"/>
    <property type="match status" value="1"/>
</dbReference>
<dbReference type="Gene3D" id="3.40.630.30">
    <property type="match status" value="1"/>
</dbReference>
<evidence type="ECO:0000259" key="6">
    <source>
        <dbReference type="PROSITE" id="PS51186"/>
    </source>
</evidence>
<dbReference type="CDD" id="cd04301">
    <property type="entry name" value="NAT_SF"/>
    <property type="match status" value="1"/>
</dbReference>
<evidence type="ECO:0000313" key="8">
    <source>
        <dbReference type="Proteomes" id="UP001201262"/>
    </source>
</evidence>
<dbReference type="InterPro" id="IPR000182">
    <property type="entry name" value="GNAT_dom"/>
</dbReference>
<comment type="similarity">
    <text evidence="1">Belongs to the glycosyl hydrolase 3 family.</text>
</comment>
<keyword evidence="4" id="KW-0119">Carbohydrate metabolism</keyword>
<dbReference type="InterPro" id="IPR036881">
    <property type="entry name" value="Glyco_hydro_3_C_sf"/>
</dbReference>
<dbReference type="GO" id="GO:0009254">
    <property type="term" value="P:peptidoglycan turnover"/>
    <property type="evidence" value="ECO:0007669"/>
    <property type="project" value="TreeGrafter"/>
</dbReference>
<accession>A0AAD4Q075</accession>
<sequence length="952" mass="104742">MEDDIQKEIGYLLSVGFEGTAITPQVKSLIEEYHVGTIALQAKNLQDAAQAVELIKSLQKLAYDAGYSEPLLISLDQENGGVNSIFDPDYFRQFPSAMGLAACRASDKGLTRTVSCAAAKELSCLGVNWLVGPVFDVHSDNERPQPMGVRSFGEDPEHVAEQALESMLGYRAGGLLTCTKHFPGYGNLDFLGSPSDIPIVSGTFDQLLSSSLIPFQTAINHRTDAVLVGACGMPDVKGAQVQYACLSHSVVTGLLRRRMGFDGVILSDCLEIESLYEGVGVSQAAAMAINAGCDMIMLCQSYSNQVEAIRGISTAVKSGLISRIHIKSASNRVRQMKIGHLSWERVWNPGGLARLDALKSAHKTLSRTAYEASITLVRDFGNNIPLQNDVHPEEVLLLLTPLVEPFRPERLPDMADISQASASPRPINIARHYNNREGHSYLEGETTFHALGVSIAKRWRGKVVHTSYTASGISPLHEKLVSEAAAVILLTADGVRNVYQYGFTKYIVSLCQSQYQIQSSPQRISSGGKPCIVVAASSPYDFMKDKQVPTYVCTYDLTRPPMEALVRVLFGKLKAVGLPPTARQLRSRSTLHRQLWLVEKLQPNRDKHALQDLFDQVRMAASNTFSDPEAQYPAYCFEVSSYFTTYEPLIKSEHFVVRNSSTHKVYGFCATHYIETLARGCIASIVVSSDHRGRGIGYSLHQHAMGYLQRLPGIEIVQFGSELPAIFAGIPNRLSTNQLSLRGWVKNRGWDVGNWNHHEFHAIRLLRDWKATTSPEKIASSHGFKYDPICARDEDELNHHLLMGTGFGVANSALRHPVIITDLYRRARADIQGCKIVLARDIRNNKIIGSIILYHSSSQINPFFPVHDKQTGGLAGIVVSSNSQAASVVHGLVAKSATVLVEIGFLSAQIFIVRSFFFLSCFISSYTDNTGGRLRIPCDFGKYWLSTGIGVS</sequence>
<keyword evidence="8" id="KW-1185">Reference proteome</keyword>
<evidence type="ECO:0000256" key="4">
    <source>
        <dbReference type="ARBA" id="ARBA00023277"/>
    </source>
</evidence>
<comment type="caution">
    <text evidence="7">The sequence shown here is derived from an EMBL/GenBank/DDBJ whole genome shotgun (WGS) entry which is preliminary data.</text>
</comment>
<dbReference type="InterPro" id="IPR016181">
    <property type="entry name" value="Acyl_CoA_acyltransferase"/>
</dbReference>
<dbReference type="PANTHER" id="PTHR30480">
    <property type="entry name" value="BETA-HEXOSAMINIDASE-RELATED"/>
    <property type="match status" value="1"/>
</dbReference>
<dbReference type="GO" id="GO:0005975">
    <property type="term" value="P:carbohydrate metabolic process"/>
    <property type="evidence" value="ECO:0007669"/>
    <property type="project" value="InterPro"/>
</dbReference>
<dbReference type="InterPro" id="IPR001764">
    <property type="entry name" value="Glyco_hydro_3_N"/>
</dbReference>
<dbReference type="Pfam" id="PF00933">
    <property type="entry name" value="Glyco_hydro_3"/>
    <property type="match status" value="1"/>
</dbReference>
<keyword evidence="3" id="KW-0325">Glycoprotein</keyword>
<evidence type="ECO:0000256" key="3">
    <source>
        <dbReference type="ARBA" id="ARBA00023180"/>
    </source>
</evidence>
<dbReference type="InterPro" id="IPR036962">
    <property type="entry name" value="Glyco_hydro_3_N_sf"/>
</dbReference>
<dbReference type="InterPro" id="IPR017853">
    <property type="entry name" value="GH"/>
</dbReference>
<dbReference type="PANTHER" id="PTHR30480:SF8">
    <property type="entry name" value="PUTATIVE (AFU_ORTHOLOGUE AFUA_8G04060)-RELATED"/>
    <property type="match status" value="1"/>
</dbReference>
<gene>
    <name evidence="7" type="ORF">BGW36DRAFT_381552</name>
</gene>
<evidence type="ECO:0000256" key="1">
    <source>
        <dbReference type="ARBA" id="ARBA00005336"/>
    </source>
</evidence>
<organism evidence="7 8">
    <name type="scientific">Talaromyces proteolyticus</name>
    <dbReference type="NCBI Taxonomy" id="1131652"/>
    <lineage>
        <taxon>Eukaryota</taxon>
        <taxon>Fungi</taxon>
        <taxon>Dikarya</taxon>
        <taxon>Ascomycota</taxon>
        <taxon>Pezizomycotina</taxon>
        <taxon>Eurotiomycetes</taxon>
        <taxon>Eurotiomycetidae</taxon>
        <taxon>Eurotiales</taxon>
        <taxon>Trichocomaceae</taxon>
        <taxon>Talaromyces</taxon>
        <taxon>Talaromyces sect. Bacilispori</taxon>
    </lineage>
</organism>
<dbReference type="AlphaFoldDB" id="A0AAD4Q075"/>
<dbReference type="GO" id="GO:0004553">
    <property type="term" value="F:hydrolase activity, hydrolyzing O-glycosyl compounds"/>
    <property type="evidence" value="ECO:0007669"/>
    <property type="project" value="InterPro"/>
</dbReference>
<evidence type="ECO:0000313" key="7">
    <source>
        <dbReference type="EMBL" id="KAH8696741.1"/>
    </source>
</evidence>